<feature type="domain" description="SET" evidence="1">
    <location>
        <begin position="600"/>
        <end position="816"/>
    </location>
</feature>
<gene>
    <name evidence="2" type="ORF">CAMP_LOCUS1227</name>
</gene>
<dbReference type="InterPro" id="IPR045545">
    <property type="entry name" value="PHYIP/PHIPL_C"/>
</dbReference>
<proteinExistence type="predicted"/>
<dbReference type="GO" id="GO:0016279">
    <property type="term" value="F:protein-lysine N-methyltransferase activity"/>
    <property type="evidence" value="ECO:0007669"/>
    <property type="project" value="InterPro"/>
</dbReference>
<dbReference type="EMBL" id="CANHGI010000001">
    <property type="protein sequence ID" value="CAI5438590.1"/>
    <property type="molecule type" value="Genomic_DNA"/>
</dbReference>
<dbReference type="PANTHER" id="PTHR15698">
    <property type="entry name" value="PROTEIN CBG15099"/>
    <property type="match status" value="1"/>
</dbReference>
<dbReference type="GO" id="GO:0005737">
    <property type="term" value="C:cytoplasm"/>
    <property type="evidence" value="ECO:0007669"/>
    <property type="project" value="TreeGrafter"/>
</dbReference>
<dbReference type="SUPFAM" id="SSF82199">
    <property type="entry name" value="SET domain"/>
    <property type="match status" value="1"/>
</dbReference>
<comment type="caution">
    <text evidence="2">The sequence shown here is derived from an EMBL/GenBank/DDBJ whole genome shotgun (WGS) entry which is preliminary data.</text>
</comment>
<evidence type="ECO:0000313" key="3">
    <source>
        <dbReference type="Proteomes" id="UP001152747"/>
    </source>
</evidence>
<dbReference type="InterPro" id="IPR042868">
    <property type="entry name" value="PHYHIP/PHYHIPL"/>
</dbReference>
<sequence>MWNAGLPWHNGPDTWRPYANNTGGGVMRNHMPRNDSNWQNDPFYGRYNNVNPPSLMAQTFNQQYARAPYAVPNMNAVARQRLLKNTHVPGLKTGQQLRDSMHQRKRKRVENLSKRFDVAVLDVKMLVFSEKIELRWVHSEFKRMVKYDITYVNVKTNEGKSIERSPTSPFFDFKVEAGETYRIDIKCISTSNSEILAHWTKEVRAEFSYSELKTLYNKCLSFVTKKLNNDVEMHEFWMMYRCKPKIYWDEIHHYCNDVMQKYIKDDNGQPGNLINGKINGLFFSARLNPNLTLPQQSPFGNVRMCIDAVRLLHPDKHNIYFADFYCNKNMHYVTIVICVINSETDRYCADRLMKLNPLNNPFVKLVPPTARFQPWRFFVNYSLWVEMLYTEDIELNIGQFSAIQALGAGTSRIGGLPNNKICNICNLYPKQTSENKKNLENKDDTDSTKENVDIIDVALTSTLSVIRETNNNADSDVVDTLCSLVDRVEENCLSISELCQKQDPEISAFVEKMNKEIIENGFINEKKNGVFVNISKNLLDFVEDFERRRDNIVEEIEKLMRLNYLCIHMNYKMLFEKKLTVFVEMEEFVKWAKGRGYQFDGLEITKPPGNCGNGIYATRNFRPENIMISIPEYDMITAGLVIDLPFYRKLTKNIEEKMKPMEILTMFFCFEDLEKSAWSPYLKVLPQTFDTPAFQKIDYNLQELPLEIRKYWIDQKLEIEQITTKLLRLFPELTADKILWAWHVVNTRCIFVENIEHDKVDNSDGDTIAVIPFVDMLNHDPTEFQGIALHEKVNGQYVVRAKKSVSEGDQIFVCYGPHSNTRLLIEYGFTVPGNMNTKVLIPKEVLVTLAKIAEIKVTREHEMILDEVGLPSHLYATDEGPSWALKNNIRILLLEHWQMANSRWKKIIYSHDPIEEEVENIIEEKLKIILTELKNGIVEKAKKMPKTVSWMWEDQIRVCETAIKSLDN</sequence>
<dbReference type="AlphaFoldDB" id="A0A9P1MSZ8"/>
<dbReference type="InterPro" id="IPR046341">
    <property type="entry name" value="SET_dom_sf"/>
</dbReference>
<dbReference type="OrthoDB" id="341421at2759"/>
<dbReference type="InterPro" id="IPR044429">
    <property type="entry name" value="SETD4_SET"/>
</dbReference>
<dbReference type="CDD" id="cd19177">
    <property type="entry name" value="SET_SETD4"/>
    <property type="match status" value="1"/>
</dbReference>
<evidence type="ECO:0000259" key="1">
    <source>
        <dbReference type="PROSITE" id="PS50280"/>
    </source>
</evidence>
<protein>
    <recommendedName>
        <fullName evidence="1">SET domain-containing protein</fullName>
    </recommendedName>
</protein>
<dbReference type="Proteomes" id="UP001152747">
    <property type="component" value="Unassembled WGS sequence"/>
</dbReference>
<keyword evidence="3" id="KW-1185">Reference proteome</keyword>
<dbReference type="Gene3D" id="3.90.1410.10">
    <property type="entry name" value="set domain protein methyltransferase, domain 1"/>
    <property type="match status" value="1"/>
</dbReference>
<dbReference type="InterPro" id="IPR001214">
    <property type="entry name" value="SET_dom"/>
</dbReference>
<dbReference type="Pfam" id="PF19281">
    <property type="entry name" value="PHYHIP_C"/>
    <property type="match status" value="1"/>
</dbReference>
<reference evidence="2" key="1">
    <citation type="submission" date="2022-11" db="EMBL/GenBank/DDBJ databases">
        <authorList>
            <person name="Kikuchi T."/>
        </authorList>
    </citation>
    <scope>NUCLEOTIDE SEQUENCE</scope>
    <source>
        <strain evidence="2">PS1010</strain>
    </source>
</reference>
<name>A0A9P1MSZ8_9PELO</name>
<evidence type="ECO:0000313" key="2">
    <source>
        <dbReference type="EMBL" id="CAI5438590.1"/>
    </source>
</evidence>
<dbReference type="PANTHER" id="PTHR15698:SF4">
    <property type="entry name" value="PHYTANOYL-COA HYDROXYLASE-INTERACTING PROTEIN-LIKE C-TERMINAL DOMAIN-CONTAINING PROTEIN"/>
    <property type="match status" value="1"/>
</dbReference>
<organism evidence="2 3">
    <name type="scientific">Caenorhabditis angaria</name>
    <dbReference type="NCBI Taxonomy" id="860376"/>
    <lineage>
        <taxon>Eukaryota</taxon>
        <taxon>Metazoa</taxon>
        <taxon>Ecdysozoa</taxon>
        <taxon>Nematoda</taxon>
        <taxon>Chromadorea</taxon>
        <taxon>Rhabditida</taxon>
        <taxon>Rhabditina</taxon>
        <taxon>Rhabditomorpha</taxon>
        <taxon>Rhabditoidea</taxon>
        <taxon>Rhabditidae</taxon>
        <taxon>Peloderinae</taxon>
        <taxon>Caenorhabditis</taxon>
    </lineage>
</organism>
<accession>A0A9P1MSZ8</accession>
<dbReference type="PROSITE" id="PS50280">
    <property type="entry name" value="SET"/>
    <property type="match status" value="1"/>
</dbReference>